<reference evidence="8 9" key="1">
    <citation type="submission" date="2016-10" db="EMBL/GenBank/DDBJ databases">
        <authorList>
            <person name="de Groot N.N."/>
        </authorList>
    </citation>
    <scope>NUCLEOTIDE SEQUENCE [LARGE SCALE GENOMIC DNA]</scope>
    <source>
        <strain evidence="8 9">JCM 11308</strain>
    </source>
</reference>
<evidence type="ECO:0000256" key="2">
    <source>
        <dbReference type="ARBA" id="ARBA00007977"/>
    </source>
</evidence>
<keyword evidence="4 7" id="KW-0812">Transmembrane</keyword>
<feature type="transmembrane region" description="Helical" evidence="7">
    <location>
        <begin position="130"/>
        <end position="147"/>
    </location>
</feature>
<evidence type="ECO:0000313" key="9">
    <source>
        <dbReference type="Proteomes" id="UP000199417"/>
    </source>
</evidence>
<keyword evidence="6 7" id="KW-0472">Membrane</keyword>
<name>A0A1G7E787_9NOCA</name>
<evidence type="ECO:0000256" key="5">
    <source>
        <dbReference type="ARBA" id="ARBA00022989"/>
    </source>
</evidence>
<dbReference type="PANTHER" id="PTHR30106">
    <property type="entry name" value="INNER MEMBRANE PROTEIN YEIH-RELATED"/>
    <property type="match status" value="1"/>
</dbReference>
<evidence type="ECO:0000256" key="6">
    <source>
        <dbReference type="ARBA" id="ARBA00023136"/>
    </source>
</evidence>
<feature type="transmembrane region" description="Helical" evidence="7">
    <location>
        <begin position="281"/>
        <end position="304"/>
    </location>
</feature>
<feature type="transmembrane region" description="Helical" evidence="7">
    <location>
        <begin position="76"/>
        <end position="94"/>
    </location>
</feature>
<dbReference type="Pfam" id="PF03601">
    <property type="entry name" value="Cons_hypoth698"/>
    <property type="match status" value="1"/>
</dbReference>
<feature type="transmembrane region" description="Helical" evidence="7">
    <location>
        <begin position="159"/>
        <end position="185"/>
    </location>
</feature>
<feature type="transmembrane region" description="Helical" evidence="7">
    <location>
        <begin position="100"/>
        <end position="123"/>
    </location>
</feature>
<evidence type="ECO:0000256" key="7">
    <source>
        <dbReference type="SAM" id="Phobius"/>
    </source>
</evidence>
<sequence>MTSTPPAERSRLDGIRKFVPGVALCAAGAAVAMGIKHFIPTLSPLLIAILAGAVLANAVALPSRLAPGLTFTSKKLLRVGISLLGLQLVLGDILNLGWGVIAMVVAIVVVGISGTMFMGHLLGISWTQRVLIACGFSICGAAAVAAADGVVEADEEEVLTAVALVVIFGTLMIPTVPLLAGALGLDGFHAGLLAGGSIHEVAQVVAAGGIIGGLALTVATLVKLARVIMLAPVMVVLSVMARKRSGGQQTQVKRPPLMPLFVVVFLVFVAFRSTGVVPAGVLSFAGSLQTALLTAAMFGLGAGVRVATIKKVGSKPFILAALSTLLVALTAMAGVFLL</sequence>
<evidence type="ECO:0000256" key="3">
    <source>
        <dbReference type="ARBA" id="ARBA00022475"/>
    </source>
</evidence>
<gene>
    <name evidence="8" type="ORF">SAMN05444580_12268</name>
</gene>
<evidence type="ECO:0000256" key="1">
    <source>
        <dbReference type="ARBA" id="ARBA00004651"/>
    </source>
</evidence>
<feature type="transmembrane region" description="Helical" evidence="7">
    <location>
        <begin position="197"/>
        <end position="218"/>
    </location>
</feature>
<dbReference type="EMBL" id="FNAB01000022">
    <property type="protein sequence ID" value="SDE59479.1"/>
    <property type="molecule type" value="Genomic_DNA"/>
</dbReference>
<feature type="transmembrane region" description="Helical" evidence="7">
    <location>
        <begin position="18"/>
        <end position="39"/>
    </location>
</feature>
<keyword evidence="9" id="KW-1185">Reference proteome</keyword>
<dbReference type="AlphaFoldDB" id="A0A1G7E787"/>
<feature type="transmembrane region" description="Helical" evidence="7">
    <location>
        <begin position="257"/>
        <end position="275"/>
    </location>
</feature>
<organism evidence="8 9">
    <name type="scientific">Rhodococcus tukisamuensis</name>
    <dbReference type="NCBI Taxonomy" id="168276"/>
    <lineage>
        <taxon>Bacteria</taxon>
        <taxon>Bacillati</taxon>
        <taxon>Actinomycetota</taxon>
        <taxon>Actinomycetes</taxon>
        <taxon>Mycobacteriales</taxon>
        <taxon>Nocardiaceae</taxon>
        <taxon>Rhodococcus</taxon>
    </lineage>
</organism>
<dbReference type="PANTHER" id="PTHR30106:SF2">
    <property type="entry name" value="UPF0324 INNER MEMBRANE PROTEIN YEIH"/>
    <property type="match status" value="1"/>
</dbReference>
<proteinExistence type="inferred from homology"/>
<feature type="transmembrane region" description="Helical" evidence="7">
    <location>
        <begin position="45"/>
        <end position="64"/>
    </location>
</feature>
<accession>A0A1G7E787</accession>
<dbReference type="GO" id="GO:0005886">
    <property type="term" value="C:plasma membrane"/>
    <property type="evidence" value="ECO:0007669"/>
    <property type="project" value="UniProtKB-SubCell"/>
</dbReference>
<protein>
    <submittedName>
        <fullName evidence="8">Conserved hypothetical integral membrane protein</fullName>
    </submittedName>
</protein>
<evidence type="ECO:0000313" key="8">
    <source>
        <dbReference type="EMBL" id="SDE59479.1"/>
    </source>
</evidence>
<keyword evidence="3" id="KW-1003">Cell membrane</keyword>
<dbReference type="Proteomes" id="UP000199417">
    <property type="component" value="Unassembled WGS sequence"/>
</dbReference>
<dbReference type="STRING" id="168276.SAMN05444580_12268"/>
<feature type="transmembrane region" description="Helical" evidence="7">
    <location>
        <begin position="224"/>
        <end position="241"/>
    </location>
</feature>
<evidence type="ECO:0000256" key="4">
    <source>
        <dbReference type="ARBA" id="ARBA00022692"/>
    </source>
</evidence>
<dbReference type="InterPro" id="IPR018383">
    <property type="entry name" value="UPF0324_pro"/>
</dbReference>
<comment type="subcellular location">
    <subcellularLocation>
        <location evidence="1">Cell membrane</location>
        <topology evidence="1">Multi-pass membrane protein</topology>
    </subcellularLocation>
</comment>
<feature type="transmembrane region" description="Helical" evidence="7">
    <location>
        <begin position="316"/>
        <end position="337"/>
    </location>
</feature>
<comment type="similarity">
    <text evidence="2">Belongs to the UPF0324 family.</text>
</comment>
<keyword evidence="5 7" id="KW-1133">Transmembrane helix</keyword>